<sequence>MLCCRKMHQHTITLGFLLSTGLTVSVIAGHGSDKAGVDKGGDDGTSDGTTVVFGVEYDGTYRGRACLVDIDRCMNEAGREKCYWRKSCDSLWVRL</sequence>
<organism evidence="2 3">
    <name type="scientific">Acanthoscelides obtectus</name>
    <name type="common">Bean weevil</name>
    <name type="synonym">Bruchus obtectus</name>
    <dbReference type="NCBI Taxonomy" id="200917"/>
    <lineage>
        <taxon>Eukaryota</taxon>
        <taxon>Metazoa</taxon>
        <taxon>Ecdysozoa</taxon>
        <taxon>Arthropoda</taxon>
        <taxon>Hexapoda</taxon>
        <taxon>Insecta</taxon>
        <taxon>Pterygota</taxon>
        <taxon>Neoptera</taxon>
        <taxon>Endopterygota</taxon>
        <taxon>Coleoptera</taxon>
        <taxon>Polyphaga</taxon>
        <taxon>Cucujiformia</taxon>
        <taxon>Chrysomeloidea</taxon>
        <taxon>Chrysomelidae</taxon>
        <taxon>Bruchinae</taxon>
        <taxon>Bruchini</taxon>
        <taxon>Acanthoscelides</taxon>
    </lineage>
</organism>
<proteinExistence type="predicted"/>
<reference evidence="2" key="1">
    <citation type="submission" date="2022-03" db="EMBL/GenBank/DDBJ databases">
        <authorList>
            <person name="Sayadi A."/>
        </authorList>
    </citation>
    <scope>NUCLEOTIDE SEQUENCE</scope>
</reference>
<dbReference type="Proteomes" id="UP001152888">
    <property type="component" value="Unassembled WGS sequence"/>
</dbReference>
<feature type="signal peptide" evidence="1">
    <location>
        <begin position="1"/>
        <end position="28"/>
    </location>
</feature>
<comment type="caution">
    <text evidence="2">The sequence shown here is derived from an EMBL/GenBank/DDBJ whole genome shotgun (WGS) entry which is preliminary data.</text>
</comment>
<dbReference type="EMBL" id="CAKOFQ010006827">
    <property type="protein sequence ID" value="CAH1974644.1"/>
    <property type="molecule type" value="Genomic_DNA"/>
</dbReference>
<feature type="chain" id="PRO_5040359503" evidence="1">
    <location>
        <begin position="29"/>
        <end position="95"/>
    </location>
</feature>
<gene>
    <name evidence="2" type="ORF">ACAOBT_LOCUS11219</name>
</gene>
<name>A0A9P0KMS3_ACAOB</name>
<keyword evidence="1" id="KW-0732">Signal</keyword>
<evidence type="ECO:0000256" key="1">
    <source>
        <dbReference type="SAM" id="SignalP"/>
    </source>
</evidence>
<dbReference type="AlphaFoldDB" id="A0A9P0KMS3"/>
<protein>
    <submittedName>
        <fullName evidence="2">Uncharacterized protein</fullName>
    </submittedName>
</protein>
<dbReference type="OrthoDB" id="4794873at2759"/>
<accession>A0A9P0KMS3</accession>
<evidence type="ECO:0000313" key="2">
    <source>
        <dbReference type="EMBL" id="CAH1974644.1"/>
    </source>
</evidence>
<evidence type="ECO:0000313" key="3">
    <source>
        <dbReference type="Proteomes" id="UP001152888"/>
    </source>
</evidence>
<keyword evidence="3" id="KW-1185">Reference proteome</keyword>